<dbReference type="RefSeq" id="WP_270947750.1">
    <property type="nucleotide sequence ID" value="NZ_JAQGLA010000007.1"/>
</dbReference>
<evidence type="ECO:0000259" key="1">
    <source>
        <dbReference type="Pfam" id="PF12680"/>
    </source>
</evidence>
<reference evidence="2 3" key="1">
    <citation type="submission" date="2022-11" db="EMBL/GenBank/DDBJ databases">
        <title>Draft genome sequence of Saccharopolyspora sp. WRP15-2 isolated from rhizosphere soils of wild rice in Thailand.</title>
        <authorList>
            <person name="Duangmal K."/>
            <person name="Kammanee S."/>
            <person name="Muangham S."/>
        </authorList>
    </citation>
    <scope>NUCLEOTIDE SEQUENCE [LARGE SCALE GENOMIC DNA]</scope>
    <source>
        <strain evidence="2 3">WRP15-2</strain>
    </source>
</reference>
<evidence type="ECO:0000313" key="3">
    <source>
        <dbReference type="Proteomes" id="UP001210380"/>
    </source>
</evidence>
<sequence>MSDLDELARRYLATWNERDPVRRRALVRELWAEDAGYVDPIVTAEGRGAVEDVVATAQRQFPDLVYRLAGSVDGHHHIARLTWELAPVDGLPVIIGFAVLVTEHARLRRVYGFLDPVPAPEPGVARWHLTR</sequence>
<keyword evidence="3" id="KW-1185">Reference proteome</keyword>
<gene>
    <name evidence="2" type="ORF">OU415_06975</name>
</gene>
<dbReference type="Pfam" id="PF12680">
    <property type="entry name" value="SnoaL_2"/>
    <property type="match status" value="1"/>
</dbReference>
<dbReference type="Gene3D" id="3.10.450.50">
    <property type="match status" value="1"/>
</dbReference>
<organism evidence="2 3">
    <name type="scientific">Saccharopolyspora oryzae</name>
    <dbReference type="NCBI Taxonomy" id="2997343"/>
    <lineage>
        <taxon>Bacteria</taxon>
        <taxon>Bacillati</taxon>
        <taxon>Actinomycetota</taxon>
        <taxon>Actinomycetes</taxon>
        <taxon>Pseudonocardiales</taxon>
        <taxon>Pseudonocardiaceae</taxon>
        <taxon>Saccharopolyspora</taxon>
    </lineage>
</organism>
<evidence type="ECO:0000313" key="2">
    <source>
        <dbReference type="EMBL" id="MDA3625171.1"/>
    </source>
</evidence>
<accession>A0ABT4UVD1</accession>
<feature type="domain" description="SnoaL-like" evidence="1">
    <location>
        <begin position="8"/>
        <end position="85"/>
    </location>
</feature>
<dbReference type="InterPro" id="IPR037401">
    <property type="entry name" value="SnoaL-like"/>
</dbReference>
<dbReference type="EMBL" id="JAQGLA010000007">
    <property type="protein sequence ID" value="MDA3625171.1"/>
    <property type="molecule type" value="Genomic_DNA"/>
</dbReference>
<dbReference type="SUPFAM" id="SSF54427">
    <property type="entry name" value="NTF2-like"/>
    <property type="match status" value="1"/>
</dbReference>
<proteinExistence type="predicted"/>
<comment type="caution">
    <text evidence="2">The sequence shown here is derived from an EMBL/GenBank/DDBJ whole genome shotgun (WGS) entry which is preliminary data.</text>
</comment>
<dbReference type="Proteomes" id="UP001210380">
    <property type="component" value="Unassembled WGS sequence"/>
</dbReference>
<protein>
    <submittedName>
        <fullName evidence="2">Nuclear transport factor 2 family protein</fullName>
    </submittedName>
</protein>
<name>A0ABT4UVD1_9PSEU</name>
<dbReference type="InterPro" id="IPR032710">
    <property type="entry name" value="NTF2-like_dom_sf"/>
</dbReference>